<dbReference type="EMBL" id="PGVE01000077">
    <property type="protein sequence ID" value="PLS02298.1"/>
    <property type="molecule type" value="Genomic_DNA"/>
</dbReference>
<feature type="transmembrane region" description="Helical" evidence="1">
    <location>
        <begin position="319"/>
        <end position="340"/>
    </location>
</feature>
<feature type="transmembrane region" description="Helical" evidence="1">
    <location>
        <begin position="347"/>
        <end position="367"/>
    </location>
</feature>
<dbReference type="Proteomes" id="UP000234950">
    <property type="component" value="Unassembled WGS sequence"/>
</dbReference>
<protein>
    <submittedName>
        <fullName evidence="2">DUF4153 domain-containing protein</fullName>
    </submittedName>
</protein>
<feature type="transmembrane region" description="Helical" evidence="1">
    <location>
        <begin position="78"/>
        <end position="98"/>
    </location>
</feature>
<feature type="transmembrane region" description="Helical" evidence="1">
    <location>
        <begin position="219"/>
        <end position="244"/>
    </location>
</feature>
<reference evidence="2 3" key="1">
    <citation type="submission" date="2017-11" db="EMBL/GenBank/DDBJ databases">
        <title>Comparitive Functional Genomics of Dry Heat Resistant strains isolated from the Viking Spacecraft.</title>
        <authorList>
            <person name="Seuylemezian A."/>
            <person name="Cooper K."/>
            <person name="Vaishampayan P."/>
        </authorList>
    </citation>
    <scope>NUCLEOTIDE SEQUENCE [LARGE SCALE GENOMIC DNA]</scope>
    <source>
        <strain evidence="2 3">V32-6</strain>
    </source>
</reference>
<feature type="transmembrane region" description="Helical" evidence="1">
    <location>
        <begin position="21"/>
        <end position="42"/>
    </location>
</feature>
<keyword evidence="1" id="KW-0812">Transmembrane</keyword>
<dbReference type="InterPro" id="IPR025291">
    <property type="entry name" value="DUF4153"/>
</dbReference>
<dbReference type="Pfam" id="PF13687">
    <property type="entry name" value="DUF4153"/>
    <property type="match status" value="1"/>
</dbReference>
<sequence>MKWLNMLKDRLTSLTRAIARFPLTTIFLVVAAIINAYMITMQKETPKLLLTFVLGAFLSTVAQAVYERFYSKTSSRFILMGIVVLLTGGYYLIIHPAPKMSMEIVIRTAVALFALLWAFIWVPVIKSKISFNKSFMIAFKSFFNSLFFSGIIYAGIAIIITAFNQLIFKMDYTAYPHMANVVFVLFAPLYFLSLIPNYPVREEEGITDSMEHAAKCPKFLEILLSYICIPLLAIFTLILVVYIFKNIGGAFWSDNLLEPMLVSYAITVILLYILVSEIENKFTLFFRKIFPKVLVPIVVFQIASSFISLNETGVTHTRYYVILFGVFAAIAGVLMSILPVRKNGRIAALLILFAVISIVPPVDAFTVSRNSQIATLEKELLKYDMLENNKIRPSDKVSEKDQKIITGTVQYLDQMGYLKEIDWFPKNFDVYKDFYDTFGFHEYQEQGDENQSVYLTMEPSMPINIAGYDQFVQVDLYKSDPNSGEKISHFNKEGKTFTLLKETKGKQIDLKLMGENSQELIRFNTQEIYDKFYHYNATKGTITPEEATFTKENKRARLKIVVQNVSIEKQYDQNNAGIYLFVEIK</sequence>
<feature type="transmembrane region" description="Helical" evidence="1">
    <location>
        <begin position="104"/>
        <end position="125"/>
    </location>
</feature>
<feature type="transmembrane region" description="Helical" evidence="1">
    <location>
        <begin position="146"/>
        <end position="168"/>
    </location>
</feature>
<dbReference type="OrthoDB" id="9809196at2"/>
<keyword evidence="3" id="KW-1185">Reference proteome</keyword>
<feature type="transmembrane region" description="Helical" evidence="1">
    <location>
        <begin position="174"/>
        <end position="198"/>
    </location>
</feature>
<accession>A0A2N5H9V0</accession>
<feature type="transmembrane region" description="Helical" evidence="1">
    <location>
        <begin position="48"/>
        <end position="66"/>
    </location>
</feature>
<comment type="caution">
    <text evidence="2">The sequence shown here is derived from an EMBL/GenBank/DDBJ whole genome shotgun (WGS) entry which is preliminary data.</text>
</comment>
<keyword evidence="1" id="KW-1133">Transmembrane helix</keyword>
<feature type="transmembrane region" description="Helical" evidence="1">
    <location>
        <begin position="256"/>
        <end position="277"/>
    </location>
</feature>
<gene>
    <name evidence="2" type="ORF">CVD27_20750</name>
</gene>
<name>A0A2N5H9V0_9BACI</name>
<feature type="transmembrane region" description="Helical" evidence="1">
    <location>
        <begin position="289"/>
        <end position="307"/>
    </location>
</feature>
<evidence type="ECO:0000313" key="3">
    <source>
        <dbReference type="Proteomes" id="UP000234950"/>
    </source>
</evidence>
<organism evidence="2 3">
    <name type="scientific">Neobacillus cucumis</name>
    <dbReference type="NCBI Taxonomy" id="1740721"/>
    <lineage>
        <taxon>Bacteria</taxon>
        <taxon>Bacillati</taxon>
        <taxon>Bacillota</taxon>
        <taxon>Bacilli</taxon>
        <taxon>Bacillales</taxon>
        <taxon>Bacillaceae</taxon>
        <taxon>Neobacillus</taxon>
    </lineage>
</organism>
<proteinExistence type="predicted"/>
<keyword evidence="1" id="KW-0472">Membrane</keyword>
<dbReference type="RefSeq" id="WP_101650053.1">
    <property type="nucleotide sequence ID" value="NZ_PGVE01000077.1"/>
</dbReference>
<evidence type="ECO:0000256" key="1">
    <source>
        <dbReference type="SAM" id="Phobius"/>
    </source>
</evidence>
<evidence type="ECO:0000313" key="2">
    <source>
        <dbReference type="EMBL" id="PLS02298.1"/>
    </source>
</evidence>
<dbReference type="AlphaFoldDB" id="A0A2N5H9V0"/>